<dbReference type="Proteomes" id="UP000478052">
    <property type="component" value="Unassembled WGS sequence"/>
</dbReference>
<reference evidence="1 2" key="1">
    <citation type="submission" date="2019-08" db="EMBL/GenBank/DDBJ databases">
        <title>Whole genome of Aphis craccivora.</title>
        <authorList>
            <person name="Voronova N.V."/>
            <person name="Shulinski R.S."/>
            <person name="Bandarenka Y.V."/>
            <person name="Zhorov D.G."/>
            <person name="Warner D."/>
        </authorList>
    </citation>
    <scope>NUCLEOTIDE SEQUENCE [LARGE SCALE GENOMIC DNA]</scope>
    <source>
        <strain evidence="1">180601</strain>
        <tissue evidence="1">Whole Body</tissue>
    </source>
</reference>
<dbReference type="EMBL" id="VUJU01000047">
    <property type="protein sequence ID" value="KAF0773578.1"/>
    <property type="molecule type" value="Genomic_DNA"/>
</dbReference>
<keyword evidence="1" id="KW-0695">RNA-directed DNA polymerase</keyword>
<accession>A0A6G0ZQJ1</accession>
<dbReference type="OrthoDB" id="6597260at2759"/>
<keyword evidence="1" id="KW-0808">Transferase</keyword>
<evidence type="ECO:0000313" key="2">
    <source>
        <dbReference type="Proteomes" id="UP000478052"/>
    </source>
</evidence>
<proteinExistence type="predicted"/>
<keyword evidence="1" id="KW-0548">Nucleotidyltransferase</keyword>
<protein>
    <submittedName>
        <fullName evidence="1">Reverse transcriptase domain-containing protein</fullName>
    </submittedName>
</protein>
<organism evidence="1 2">
    <name type="scientific">Aphis craccivora</name>
    <name type="common">Cowpea aphid</name>
    <dbReference type="NCBI Taxonomy" id="307492"/>
    <lineage>
        <taxon>Eukaryota</taxon>
        <taxon>Metazoa</taxon>
        <taxon>Ecdysozoa</taxon>
        <taxon>Arthropoda</taxon>
        <taxon>Hexapoda</taxon>
        <taxon>Insecta</taxon>
        <taxon>Pterygota</taxon>
        <taxon>Neoptera</taxon>
        <taxon>Paraneoptera</taxon>
        <taxon>Hemiptera</taxon>
        <taxon>Sternorrhyncha</taxon>
        <taxon>Aphidomorpha</taxon>
        <taxon>Aphidoidea</taxon>
        <taxon>Aphididae</taxon>
        <taxon>Aphidini</taxon>
        <taxon>Aphis</taxon>
        <taxon>Aphis</taxon>
    </lineage>
</organism>
<name>A0A6G0ZQJ1_APHCR</name>
<comment type="caution">
    <text evidence="1">The sequence shown here is derived from an EMBL/GenBank/DDBJ whole genome shotgun (WGS) entry which is preliminary data.</text>
</comment>
<gene>
    <name evidence="1" type="ORF">FWK35_00000172</name>
</gene>
<keyword evidence="2" id="KW-1185">Reference proteome</keyword>
<evidence type="ECO:0000313" key="1">
    <source>
        <dbReference type="EMBL" id="KAF0773578.1"/>
    </source>
</evidence>
<sequence length="305" mass="36043">MFMCENYRGISLLNSAYKVFSKILLNRLTPYVEENLGSYQCGFRTGRSTIEQMSVIGQLIEKKNSLEDTERAAQVLERATSKIGLKINMNKTKIMELLGEVNEFRYLGTVLSKNNDWAREIGVRIIKAERAAFALNKFLKLKVFSKKTKARIYTAIIRLTLTYGCKAWTTTINMERKLRTFENKTWRVICGPVYDNEKGKRRRKYNKELQEEMEIAPAVSFINGQRIQWLGHMKRRSEDDISRVVLEWKPTGKRPQGRPRKRWLDVVEEDLYRMEVHDWRILAQDRDKWRDLVMAVKTLKEYWAI</sequence>
<dbReference type="PANTHER" id="PTHR47027">
    <property type="entry name" value="REVERSE TRANSCRIPTASE DOMAIN-CONTAINING PROTEIN"/>
    <property type="match status" value="1"/>
</dbReference>
<dbReference type="GO" id="GO:0003964">
    <property type="term" value="F:RNA-directed DNA polymerase activity"/>
    <property type="evidence" value="ECO:0007669"/>
    <property type="project" value="UniProtKB-KW"/>
</dbReference>
<dbReference type="AlphaFoldDB" id="A0A6G0ZQJ1"/>
<dbReference type="PANTHER" id="PTHR47027:SF25">
    <property type="entry name" value="REVERSE TRANSCRIPTASE DOMAIN-CONTAINING PROTEIN"/>
    <property type="match status" value="1"/>
</dbReference>